<keyword evidence="5 9" id="KW-0653">Protein transport</keyword>
<dbReference type="GO" id="GO:0065002">
    <property type="term" value="P:intracellular protein transmembrane transport"/>
    <property type="evidence" value="ECO:0007669"/>
    <property type="project" value="UniProtKB-UniRule"/>
</dbReference>
<dbReference type="GO" id="GO:0008320">
    <property type="term" value="F:protein transmembrane transporter activity"/>
    <property type="evidence" value="ECO:0007669"/>
    <property type="project" value="UniProtKB-UniRule"/>
</dbReference>
<comment type="similarity">
    <text evidence="9">Belongs to the SecE/SEC61-gamma family.</text>
</comment>
<evidence type="ECO:0000256" key="6">
    <source>
        <dbReference type="ARBA" id="ARBA00022989"/>
    </source>
</evidence>
<organism evidence="11 12">
    <name type="scientific">Brachybacterium muris UCD-AY4</name>
    <dbReference type="NCBI Taxonomy" id="1249481"/>
    <lineage>
        <taxon>Bacteria</taxon>
        <taxon>Bacillati</taxon>
        <taxon>Actinomycetota</taxon>
        <taxon>Actinomycetes</taxon>
        <taxon>Micrococcales</taxon>
        <taxon>Dermabacteraceae</taxon>
        <taxon>Brachybacterium</taxon>
    </lineage>
</organism>
<evidence type="ECO:0000256" key="5">
    <source>
        <dbReference type="ARBA" id="ARBA00022927"/>
    </source>
</evidence>
<dbReference type="STRING" id="1249481.D641_0100960"/>
<dbReference type="HOGENOM" id="CLU_113663_3_1_11"/>
<keyword evidence="4 9" id="KW-0812">Transmembrane</keyword>
<keyword evidence="2 9" id="KW-0813">Transport</keyword>
<reference evidence="11 12" key="1">
    <citation type="journal article" date="2013" name="Genome Announc.">
        <title>Draft genome sequence of an Actinobacterium, Brachybacterium muris strain UCD-AY4.</title>
        <authorList>
            <person name="Lo J.R."/>
            <person name="Lang J.M."/>
            <person name="Darling A.E."/>
            <person name="Eisen J.A."/>
            <person name="Coil D.A."/>
        </authorList>
    </citation>
    <scope>NUCLEOTIDE SEQUENCE [LARGE SCALE GENOMIC DNA]</scope>
    <source>
        <strain evidence="11 12">UCD-AY4</strain>
    </source>
</reference>
<dbReference type="GO" id="GO:0006605">
    <property type="term" value="P:protein targeting"/>
    <property type="evidence" value="ECO:0007669"/>
    <property type="project" value="UniProtKB-UniRule"/>
</dbReference>
<comment type="function">
    <text evidence="9">Essential subunit of the Sec protein translocation channel SecYEG. Clamps together the 2 halves of SecY. May contact the channel plug during translocation.</text>
</comment>
<dbReference type="EMBL" id="AORC01000002">
    <property type="protein sequence ID" value="EYT51069.1"/>
    <property type="molecule type" value="Genomic_DNA"/>
</dbReference>
<evidence type="ECO:0000256" key="9">
    <source>
        <dbReference type="HAMAP-Rule" id="MF_00422"/>
    </source>
</evidence>
<feature type="transmembrane region" description="Helical" evidence="9">
    <location>
        <begin position="50"/>
        <end position="71"/>
    </location>
</feature>
<comment type="subcellular location">
    <subcellularLocation>
        <location evidence="9">Cell membrane</location>
        <topology evidence="9">Single-pass membrane protein</topology>
    </subcellularLocation>
    <subcellularLocation>
        <location evidence="1">Membrane</location>
    </subcellularLocation>
</comment>
<feature type="region of interest" description="Disordered" evidence="10">
    <location>
        <begin position="1"/>
        <end position="20"/>
    </location>
</feature>
<proteinExistence type="inferred from homology"/>
<keyword evidence="3 9" id="KW-1003">Cell membrane</keyword>
<dbReference type="InterPro" id="IPR005807">
    <property type="entry name" value="SecE_bac"/>
</dbReference>
<name>A0A022KYY8_9MICO</name>
<evidence type="ECO:0000313" key="12">
    <source>
        <dbReference type="Proteomes" id="UP000019754"/>
    </source>
</evidence>
<dbReference type="InterPro" id="IPR001901">
    <property type="entry name" value="Translocase_SecE/Sec61-g"/>
</dbReference>
<evidence type="ECO:0000256" key="7">
    <source>
        <dbReference type="ARBA" id="ARBA00023010"/>
    </source>
</evidence>
<dbReference type="GO" id="GO:0005886">
    <property type="term" value="C:plasma membrane"/>
    <property type="evidence" value="ECO:0007669"/>
    <property type="project" value="UniProtKB-SubCell"/>
</dbReference>
<protein>
    <recommendedName>
        <fullName evidence="9">Protein translocase subunit SecE</fullName>
    </recommendedName>
</protein>
<accession>A0A022KYY8</accession>
<keyword evidence="6 9" id="KW-1133">Transmembrane helix</keyword>
<dbReference type="GO" id="GO:0043952">
    <property type="term" value="P:protein transport by the Sec complex"/>
    <property type="evidence" value="ECO:0007669"/>
    <property type="project" value="UniProtKB-UniRule"/>
</dbReference>
<keyword evidence="7 9" id="KW-0811">Translocation</keyword>
<dbReference type="Pfam" id="PF00584">
    <property type="entry name" value="SecE"/>
    <property type="match status" value="1"/>
</dbReference>
<evidence type="ECO:0000256" key="3">
    <source>
        <dbReference type="ARBA" id="ARBA00022475"/>
    </source>
</evidence>
<dbReference type="GO" id="GO:0009306">
    <property type="term" value="P:protein secretion"/>
    <property type="evidence" value="ECO:0007669"/>
    <property type="project" value="UniProtKB-UniRule"/>
</dbReference>
<evidence type="ECO:0000313" key="11">
    <source>
        <dbReference type="EMBL" id="EYT51069.1"/>
    </source>
</evidence>
<dbReference type="OrthoDB" id="9805743at2"/>
<comment type="caution">
    <text evidence="11">The sequence shown here is derived from an EMBL/GenBank/DDBJ whole genome shotgun (WGS) entry which is preliminary data.</text>
</comment>
<dbReference type="AlphaFoldDB" id="A0A022KYY8"/>
<keyword evidence="8 9" id="KW-0472">Membrane</keyword>
<evidence type="ECO:0000256" key="1">
    <source>
        <dbReference type="ARBA" id="ARBA00004370"/>
    </source>
</evidence>
<keyword evidence="12" id="KW-1185">Reference proteome</keyword>
<evidence type="ECO:0000256" key="8">
    <source>
        <dbReference type="ARBA" id="ARBA00023136"/>
    </source>
</evidence>
<evidence type="ECO:0000256" key="4">
    <source>
        <dbReference type="ARBA" id="ARBA00022692"/>
    </source>
</evidence>
<dbReference type="Proteomes" id="UP000019754">
    <property type="component" value="Unassembled WGS sequence"/>
</dbReference>
<dbReference type="PANTHER" id="PTHR33910">
    <property type="entry name" value="PROTEIN TRANSLOCASE SUBUNIT SECE"/>
    <property type="match status" value="1"/>
</dbReference>
<evidence type="ECO:0000256" key="10">
    <source>
        <dbReference type="SAM" id="MobiDB-lite"/>
    </source>
</evidence>
<dbReference type="NCBIfam" id="TIGR00964">
    <property type="entry name" value="secE_bact"/>
    <property type="match status" value="1"/>
</dbReference>
<sequence length="90" mass="9679">MNSSQHAPSTPASGDGRGTGSSNPFLAIGLFVRQVIAELRKVVVPTRKELIVYSITVLAFVVVMILFIFGLDFVSSWLSRIAFVVPDAGL</sequence>
<gene>
    <name evidence="9" type="primary">secE</name>
    <name evidence="11" type="ORF">D641_0100960</name>
</gene>
<dbReference type="Gene3D" id="1.20.5.1030">
    <property type="entry name" value="Preprotein translocase secy subunit"/>
    <property type="match status" value="1"/>
</dbReference>
<dbReference type="InterPro" id="IPR038379">
    <property type="entry name" value="SecE_sf"/>
</dbReference>
<evidence type="ECO:0000256" key="2">
    <source>
        <dbReference type="ARBA" id="ARBA00022448"/>
    </source>
</evidence>
<dbReference type="HAMAP" id="MF_00422">
    <property type="entry name" value="SecE"/>
    <property type="match status" value="1"/>
</dbReference>
<comment type="subunit">
    <text evidence="9">Component of the Sec protein translocase complex. Heterotrimer consisting of SecY, SecE and SecG subunits. The heterotrimers can form oligomers, although 1 heterotrimer is thought to be able to translocate proteins. Interacts with the ribosome. Interacts with SecDF, and other proteins may be involved. Interacts with SecA.</text>
</comment>
<feature type="compositionally biased region" description="Polar residues" evidence="10">
    <location>
        <begin position="1"/>
        <end position="12"/>
    </location>
</feature>
<dbReference type="RefSeq" id="WP_017824500.1">
    <property type="nucleotide sequence ID" value="NZ_KB403091.1"/>
</dbReference>
<dbReference type="PANTHER" id="PTHR33910:SF1">
    <property type="entry name" value="PROTEIN TRANSLOCASE SUBUNIT SECE"/>
    <property type="match status" value="1"/>
</dbReference>